<keyword evidence="2" id="KW-1185">Reference proteome</keyword>
<accession>A0A0F8A3Y7</accession>
<name>A0A0F8A3Y7_9HYPO</name>
<dbReference type="Proteomes" id="UP000054481">
    <property type="component" value="Unassembled WGS sequence"/>
</dbReference>
<sequence length="175" mass="18904">MAKDEMGHLPIRRCMPRKRAGSNAEEPLELAASLAKGPREEYALECGAEFRYIGPPIWTRSPGLASTSEGRVERTMTPTTSIQRRLPQQFVMVRDGSAAVDLARVSGPVLAAQPAARADKRPRVLCSSARAYTSLCPGKVLGHVQVVGRRMQITAASVGSGERGDDIDVDCNTQE</sequence>
<protein>
    <submittedName>
        <fullName evidence="1">Uncharacterized protein</fullName>
    </submittedName>
</protein>
<evidence type="ECO:0000313" key="1">
    <source>
        <dbReference type="EMBL" id="KJZ72649.1"/>
    </source>
</evidence>
<organism evidence="1 2">
    <name type="scientific">Hirsutella minnesotensis 3608</name>
    <dbReference type="NCBI Taxonomy" id="1043627"/>
    <lineage>
        <taxon>Eukaryota</taxon>
        <taxon>Fungi</taxon>
        <taxon>Dikarya</taxon>
        <taxon>Ascomycota</taxon>
        <taxon>Pezizomycotina</taxon>
        <taxon>Sordariomycetes</taxon>
        <taxon>Hypocreomycetidae</taxon>
        <taxon>Hypocreales</taxon>
        <taxon>Ophiocordycipitaceae</taxon>
        <taxon>Hirsutella</taxon>
    </lineage>
</organism>
<reference evidence="1 2" key="1">
    <citation type="journal article" date="2014" name="Genome Biol. Evol.">
        <title>Comparative genomics and transcriptomics analyses reveal divergent lifestyle features of nematode endoparasitic fungus Hirsutella minnesotensis.</title>
        <authorList>
            <person name="Lai Y."/>
            <person name="Liu K."/>
            <person name="Zhang X."/>
            <person name="Zhang X."/>
            <person name="Li K."/>
            <person name="Wang N."/>
            <person name="Shu C."/>
            <person name="Wu Y."/>
            <person name="Wang C."/>
            <person name="Bushley K.E."/>
            <person name="Xiang M."/>
            <person name="Liu X."/>
        </authorList>
    </citation>
    <scope>NUCLEOTIDE SEQUENCE [LARGE SCALE GENOMIC DNA]</scope>
    <source>
        <strain evidence="1 2">3608</strain>
    </source>
</reference>
<proteinExistence type="predicted"/>
<dbReference type="EMBL" id="KQ030544">
    <property type="protein sequence ID" value="KJZ72649.1"/>
    <property type="molecule type" value="Genomic_DNA"/>
</dbReference>
<gene>
    <name evidence="1" type="ORF">HIM_08008</name>
</gene>
<dbReference type="AlphaFoldDB" id="A0A0F8A3Y7"/>
<evidence type="ECO:0000313" key="2">
    <source>
        <dbReference type="Proteomes" id="UP000054481"/>
    </source>
</evidence>